<evidence type="ECO:0000313" key="3">
    <source>
        <dbReference type="EMBL" id="SHO49835.1"/>
    </source>
</evidence>
<keyword evidence="2" id="KW-0812">Transmembrane</keyword>
<evidence type="ECO:0000256" key="1">
    <source>
        <dbReference type="SAM" id="MobiDB-lite"/>
    </source>
</evidence>
<keyword evidence="2" id="KW-0472">Membrane</keyword>
<dbReference type="Proteomes" id="UP000184612">
    <property type="component" value="Unassembled WGS sequence"/>
</dbReference>
<evidence type="ECO:0000256" key="2">
    <source>
        <dbReference type="SAM" id="Phobius"/>
    </source>
</evidence>
<organism evidence="3 4">
    <name type="scientific">Anaerocolumna xylanovorans DSM 12503</name>
    <dbReference type="NCBI Taxonomy" id="1121345"/>
    <lineage>
        <taxon>Bacteria</taxon>
        <taxon>Bacillati</taxon>
        <taxon>Bacillota</taxon>
        <taxon>Clostridia</taxon>
        <taxon>Lachnospirales</taxon>
        <taxon>Lachnospiraceae</taxon>
        <taxon>Anaerocolumna</taxon>
    </lineage>
</organism>
<feature type="transmembrane region" description="Helical" evidence="2">
    <location>
        <begin position="36"/>
        <end position="54"/>
    </location>
</feature>
<accession>A0A1M7YB29</accession>
<dbReference type="OrthoDB" id="9918082at2"/>
<feature type="region of interest" description="Disordered" evidence="1">
    <location>
        <begin position="65"/>
        <end position="85"/>
    </location>
</feature>
<proteinExistence type="predicted"/>
<dbReference type="EMBL" id="FRFD01000007">
    <property type="protein sequence ID" value="SHO49835.1"/>
    <property type="molecule type" value="Genomic_DNA"/>
</dbReference>
<keyword evidence="4" id="KW-1185">Reference proteome</keyword>
<dbReference type="STRING" id="1121345.SAMN02745217_02460"/>
<sequence length="85" mass="9564">MRDRYIAPAVMLIAGVVMSVINLVNHEEMLTSLERLLVVLICFFIIGKIAAAVIRKFTATKAVDKVPENDMSEKNEEDKENTQID</sequence>
<gene>
    <name evidence="3" type="ORF">SAMN02745217_02460</name>
</gene>
<dbReference type="AlphaFoldDB" id="A0A1M7YB29"/>
<keyword evidence="2" id="KW-1133">Transmembrane helix</keyword>
<dbReference type="RefSeq" id="WP_073589157.1">
    <property type="nucleotide sequence ID" value="NZ_FRFD01000007.1"/>
</dbReference>
<reference evidence="3 4" key="1">
    <citation type="submission" date="2016-12" db="EMBL/GenBank/DDBJ databases">
        <authorList>
            <person name="Song W.-J."/>
            <person name="Kurnit D.M."/>
        </authorList>
    </citation>
    <scope>NUCLEOTIDE SEQUENCE [LARGE SCALE GENOMIC DNA]</scope>
    <source>
        <strain evidence="3 4">DSM 12503</strain>
    </source>
</reference>
<protein>
    <submittedName>
        <fullName evidence="3">Uncharacterized protein</fullName>
    </submittedName>
</protein>
<evidence type="ECO:0000313" key="4">
    <source>
        <dbReference type="Proteomes" id="UP000184612"/>
    </source>
</evidence>
<feature type="transmembrane region" description="Helical" evidence="2">
    <location>
        <begin position="6"/>
        <end position="24"/>
    </location>
</feature>
<name>A0A1M7YB29_9FIRM</name>